<dbReference type="InterPro" id="IPR003390">
    <property type="entry name" value="DNA_integrity_scan_DisA_N"/>
</dbReference>
<evidence type="ECO:0000259" key="1">
    <source>
        <dbReference type="Pfam" id="PF02457"/>
    </source>
</evidence>
<evidence type="ECO:0000313" key="3">
    <source>
        <dbReference type="Proteomes" id="UP000224076"/>
    </source>
</evidence>
<dbReference type="Proteomes" id="UP000224076">
    <property type="component" value="Unassembled WGS sequence"/>
</dbReference>
<gene>
    <name evidence="2" type="ORF">COK86_23900</name>
</gene>
<sequence>MIFYPDTPLHDNAVLIKDNHIVSATTILPLT</sequence>
<dbReference type="EMBL" id="NVDG01000044">
    <property type="protein sequence ID" value="PFU39000.1"/>
    <property type="molecule type" value="Genomic_DNA"/>
</dbReference>
<dbReference type="Pfam" id="PF02457">
    <property type="entry name" value="DAC"/>
    <property type="match status" value="1"/>
</dbReference>
<evidence type="ECO:0000313" key="2">
    <source>
        <dbReference type="EMBL" id="PFU39000.1"/>
    </source>
</evidence>
<accession>A0A2B3TWP2</accession>
<organism evidence="2 3">
    <name type="scientific">Bacillus cereus</name>
    <dbReference type="NCBI Taxonomy" id="1396"/>
    <lineage>
        <taxon>Bacteria</taxon>
        <taxon>Bacillati</taxon>
        <taxon>Bacillota</taxon>
        <taxon>Bacilli</taxon>
        <taxon>Bacillales</taxon>
        <taxon>Bacillaceae</taxon>
        <taxon>Bacillus</taxon>
        <taxon>Bacillus cereus group</taxon>
    </lineage>
</organism>
<reference evidence="2 3" key="1">
    <citation type="submission" date="2017-09" db="EMBL/GenBank/DDBJ databases">
        <title>Large-scale bioinformatics analysis of Bacillus genomes uncovers conserved roles of natural products in bacterial physiology.</title>
        <authorList>
            <consortium name="Agbiome Team Llc"/>
            <person name="Bleich R.M."/>
            <person name="Grubbs K.J."/>
            <person name="Santa Maria K.C."/>
            <person name="Allen S.E."/>
            <person name="Farag S."/>
            <person name="Shank E.A."/>
            <person name="Bowers A."/>
        </authorList>
    </citation>
    <scope>NUCLEOTIDE SEQUENCE [LARGE SCALE GENOMIC DNA]</scope>
    <source>
        <strain evidence="2 3">AFS061806</strain>
    </source>
</reference>
<feature type="domain" description="DAC" evidence="1">
    <location>
        <begin position="2"/>
        <end position="30"/>
    </location>
</feature>
<dbReference type="Gene3D" id="3.40.1700.10">
    <property type="entry name" value="DNA integrity scanning protein, DisA, N-terminal domain"/>
    <property type="match status" value="1"/>
</dbReference>
<protein>
    <recommendedName>
        <fullName evidence="1">DAC domain-containing protein</fullName>
    </recommendedName>
</protein>
<comment type="caution">
    <text evidence="2">The sequence shown here is derived from an EMBL/GenBank/DDBJ whole genome shotgun (WGS) entry which is preliminary data.</text>
</comment>
<dbReference type="SUPFAM" id="SSF143597">
    <property type="entry name" value="YojJ-like"/>
    <property type="match status" value="1"/>
</dbReference>
<name>A0A2B3TWP2_BACCE</name>
<proteinExistence type="predicted"/>
<dbReference type="InterPro" id="IPR036888">
    <property type="entry name" value="DNA_integrity_DisA_N_sf"/>
</dbReference>
<dbReference type="AlphaFoldDB" id="A0A2B3TWP2"/>